<evidence type="ECO:0000313" key="1">
    <source>
        <dbReference type="EMBL" id="MCI4379834.1"/>
    </source>
</evidence>
<name>A0ACC5WM21_PANGG</name>
<dbReference type="Proteomes" id="UP000829447">
    <property type="component" value="Linkage Group LG7"/>
</dbReference>
<accession>A0ACC5WM21</accession>
<organism evidence="1 2">
    <name type="scientific">Pangasianodon gigas</name>
    <name type="common">Mekong giant catfish</name>
    <name type="synonym">Pangasius gigas</name>
    <dbReference type="NCBI Taxonomy" id="30993"/>
    <lineage>
        <taxon>Eukaryota</taxon>
        <taxon>Metazoa</taxon>
        <taxon>Chordata</taxon>
        <taxon>Craniata</taxon>
        <taxon>Vertebrata</taxon>
        <taxon>Euteleostomi</taxon>
        <taxon>Actinopterygii</taxon>
        <taxon>Neopterygii</taxon>
        <taxon>Teleostei</taxon>
        <taxon>Ostariophysi</taxon>
        <taxon>Siluriformes</taxon>
        <taxon>Pangasiidae</taxon>
        <taxon>Pangasianodon</taxon>
    </lineage>
</organism>
<proteinExistence type="predicted"/>
<dbReference type="EMBL" id="CM040460">
    <property type="protein sequence ID" value="MCI4379834.1"/>
    <property type="molecule type" value="Genomic_DNA"/>
</dbReference>
<evidence type="ECO:0000313" key="2">
    <source>
        <dbReference type="Proteomes" id="UP000829447"/>
    </source>
</evidence>
<gene>
    <name evidence="1" type="ORF">PGIGA_G00232960</name>
</gene>
<keyword evidence="2" id="KW-1185">Reference proteome</keyword>
<reference evidence="1 2" key="1">
    <citation type="journal article" date="2022" name="bioRxiv">
        <title>An ancient truncated duplication of the anti-Mullerian hormone receptor type 2 gene is a potential conserved master sex determinant in the Pangasiidae catfish family.</title>
        <authorList>
            <person name="Wen M."/>
            <person name="Pan Q."/>
            <person name="Jouanno E."/>
            <person name="Montfort J."/>
            <person name="Zahm M."/>
            <person name="Cabau C."/>
            <person name="Klopp C."/>
            <person name="Iampietro C."/>
            <person name="Roques C."/>
            <person name="Bouchez O."/>
            <person name="Castinel A."/>
            <person name="Donnadieu C."/>
            <person name="Parrinello H."/>
            <person name="Poncet C."/>
            <person name="Belmonte E."/>
            <person name="Gautier V."/>
            <person name="Avarre J.-C."/>
            <person name="Dugue R."/>
            <person name="Gustiano R."/>
            <person name="Ha T.T.T."/>
            <person name="Campet M."/>
            <person name="Sriphairoj K."/>
            <person name="Ribolli J."/>
            <person name="de Almeida F.L."/>
            <person name="Desvignes T."/>
            <person name="Postlethwait J.H."/>
            <person name="Bucao C.F."/>
            <person name="Robinson-Rechavi M."/>
            <person name="Bobe J."/>
            <person name="Herpin A."/>
            <person name="Guiguen Y."/>
        </authorList>
    </citation>
    <scope>NUCLEOTIDE SEQUENCE [LARGE SCALE GENOMIC DNA]</scope>
    <source>
        <strain evidence="1">YG-Dec2019</strain>
    </source>
</reference>
<sequence length="346" mass="37077">MVKLVSHSQRSSSFTCAFQVVKVVAVPVVLGFASLRVYSMSKDKPEVLLSPQQLSIYSTLPQERLHYSEEQPGVLQSSLGKVRGSLQSYVQKMKSAYVSVQVTAVNLYHGGEDVYYFLKDPPSGFVPRISVIAVSGLAGVILARKGSYLKKLGLPLSLASAGFAVCYPVQTIAMLKVSGKKMYAASEWTSSTVASLWKQDTLPVVPASLASAPSPEAVANTQAVPVSELAQATGTEALFHEASPPSESRFSPMPDNHDLVPASFSVPQNSISTADDELLVVTVEGKPSSASSLITESQPETPSLQSSGELQTPTAVPQKQEHESDLKLMDFGQSYPEDADLYSMRS</sequence>
<comment type="caution">
    <text evidence="1">The sequence shown here is derived from an EMBL/GenBank/DDBJ whole genome shotgun (WGS) entry which is preliminary data.</text>
</comment>
<protein>
    <submittedName>
        <fullName evidence="1">Uncharacterized protein</fullName>
    </submittedName>
</protein>